<evidence type="ECO:0000256" key="3">
    <source>
        <dbReference type="ARBA" id="ARBA00023054"/>
    </source>
</evidence>
<dbReference type="PANTHER" id="PTHR13258:SF0">
    <property type="entry name" value="SYNDETIN"/>
    <property type="match status" value="1"/>
</dbReference>
<organism evidence="7 8">
    <name type="scientific">Sphagnum troendelagicum</name>
    <dbReference type="NCBI Taxonomy" id="128251"/>
    <lineage>
        <taxon>Eukaryota</taxon>
        <taxon>Viridiplantae</taxon>
        <taxon>Streptophyta</taxon>
        <taxon>Embryophyta</taxon>
        <taxon>Bryophyta</taxon>
        <taxon>Sphagnophytina</taxon>
        <taxon>Sphagnopsida</taxon>
        <taxon>Sphagnales</taxon>
        <taxon>Sphagnaceae</taxon>
        <taxon>Sphagnum</taxon>
    </lineage>
</organism>
<keyword evidence="1" id="KW-0813">Transport</keyword>
<proteinExistence type="predicted"/>
<evidence type="ECO:0008006" key="9">
    <source>
        <dbReference type="Google" id="ProtNLM"/>
    </source>
</evidence>
<gene>
    <name evidence="7" type="ORF">CSSPTR1EN2_LOCUS12105</name>
</gene>
<evidence type="ECO:0000256" key="4">
    <source>
        <dbReference type="SAM" id="MobiDB-lite"/>
    </source>
</evidence>
<evidence type="ECO:0000313" key="7">
    <source>
        <dbReference type="EMBL" id="CAK9214185.1"/>
    </source>
</evidence>
<accession>A0ABP0U6Z2</accession>
<dbReference type="Proteomes" id="UP001497512">
    <property type="component" value="Chromosome 2"/>
</dbReference>
<dbReference type="InterPro" id="IPR019514">
    <property type="entry name" value="Syndetin_C"/>
</dbReference>
<sequence>MEDLYNLGERLLKSVPFTRRISMAGSSAHPEVPARAVAAAAVAKKIADLLPDEFSALTRRSSYSYASRSQGSGNDLIEVLEQDYHEEGFDPVRHMLQHLPKEGINQSMFDSKVAQKIQQLDVITQKLSKQVMEHHEEMVKGMQLVTELERDLQVATIIVKNGRRHLSKAIFEISQDLVVAANVRKKQVLLDMVPVLERVHHAMDIKSRLESIVQDGKYAKALEMCSECMLLLEECPELSAIQEMHQSMEESLETISSKVDAFLLEICLKFDFDKFIIVIRAYNLLDELTSFADKVHHAFAQLLVSETYNTLWDVLYQEEDAQNVQKKIRLSYKELCCQVPEAKSQQCLFKTLEVLFDLMCSYYTMMTCHQHPEFIERFSPSGDHAQLGFQSNNIKRQHRRTVSQGDLSSNMNKEQQQQSKHFHTGSISSDSLLTRLSVTSLRATTTRLFTGSSSQNELTTSNSSSSSSTAVDVEADNRISSLSPAGEFHVQQQGHLSGEDTLPGGEEEEDRKADSPLSKGEGIVILIVSKALDNGRKTFWELVSWRVSALLSTMTSSCCYTAPSNSNYRFLQSLEWANKFILAGEAFCGAEAVSLRSNLAKQTEEFFGTFHCHNIEILRMLTKKELWKPLSSVVLKSVNVLDPTGSIRLSLLLPPSSAVISGGGISSFGSSLRVAEFAAWFKGGNPFAAERLPISMDPTVNICEEEGDHQTLNTQGLGGTGTSDNWVVQVEGDKEDKKNEDMLLATDSIDEDSQLQGHPHTLWRSTTSTTVLGIKDHSQVSAADNEKSLIVTNSSVCIFRYMEKYARLMQIFQPIASEVFKGLCQLFDLYFFSIYKMFGQREAFSGSQGQSNSYLLSPRLRATLLRISQGLEEQLVKYLAISSTQTIPESSLGGPTAGESLSVSSYTSNTSEVTAETDPARDGDATIVMTFSNLYALKERMVAVESMGWISQILKASHHSLQAMLPQDSSNSVEFFYACTVNVVPDLAEHVYKAVARMLLNIGGYIDLIANVRWELNDLGIEHNGYIDQLLLEYKQYSSKLVLQGSLQKEMLELLLEYGVDTLAETLVEGLSQVRRCNNEGRALMSLDLQVLINGVQQVALPRLRSNLQIVETYIKEYTRSQVIRLFNLASTANNWTKKRREDISDRIEAGDF</sequence>
<feature type="domain" description="Vacuolar protein sorting-associated protein 54 N-terminal" evidence="6">
    <location>
        <begin position="77"/>
        <end position="366"/>
    </location>
</feature>
<dbReference type="Pfam" id="PF10475">
    <property type="entry name" value="Vps54_N"/>
    <property type="match status" value="1"/>
</dbReference>
<keyword evidence="2" id="KW-0653">Protein transport</keyword>
<evidence type="ECO:0000313" key="8">
    <source>
        <dbReference type="Proteomes" id="UP001497512"/>
    </source>
</evidence>
<evidence type="ECO:0000256" key="1">
    <source>
        <dbReference type="ARBA" id="ARBA00022448"/>
    </source>
</evidence>
<dbReference type="InterPro" id="IPR040047">
    <property type="entry name" value="VPS50"/>
</dbReference>
<feature type="domain" description="Syndetin C-terminal" evidence="5">
    <location>
        <begin position="934"/>
        <end position="1121"/>
    </location>
</feature>
<feature type="region of interest" description="Disordered" evidence="4">
    <location>
        <begin position="451"/>
        <end position="516"/>
    </location>
</feature>
<evidence type="ECO:0000256" key="2">
    <source>
        <dbReference type="ARBA" id="ARBA00022927"/>
    </source>
</evidence>
<feature type="compositionally biased region" description="Polar residues" evidence="4">
    <location>
        <begin position="402"/>
        <end position="419"/>
    </location>
</feature>
<dbReference type="PANTHER" id="PTHR13258">
    <property type="entry name" value="SYNDETIN"/>
    <property type="match status" value="1"/>
</dbReference>
<feature type="compositionally biased region" description="Low complexity" evidence="4">
    <location>
        <begin position="451"/>
        <end position="469"/>
    </location>
</feature>
<evidence type="ECO:0000259" key="5">
    <source>
        <dbReference type="Pfam" id="PF10474"/>
    </source>
</evidence>
<keyword evidence="8" id="KW-1185">Reference proteome</keyword>
<feature type="region of interest" description="Disordered" evidence="4">
    <location>
        <begin position="389"/>
        <end position="424"/>
    </location>
</feature>
<dbReference type="EMBL" id="OZ019894">
    <property type="protein sequence ID" value="CAK9214185.1"/>
    <property type="molecule type" value="Genomic_DNA"/>
</dbReference>
<evidence type="ECO:0000259" key="6">
    <source>
        <dbReference type="Pfam" id="PF10475"/>
    </source>
</evidence>
<dbReference type="Pfam" id="PF10474">
    <property type="entry name" value="Syndetin_C"/>
    <property type="match status" value="1"/>
</dbReference>
<reference evidence="7" key="1">
    <citation type="submission" date="2024-02" db="EMBL/GenBank/DDBJ databases">
        <authorList>
            <consortium name="ELIXIR-Norway"/>
            <consortium name="Elixir Norway"/>
        </authorList>
    </citation>
    <scope>NUCLEOTIDE SEQUENCE</scope>
</reference>
<protein>
    <recommendedName>
        <fullName evidence="9">Syndetin</fullName>
    </recommendedName>
</protein>
<name>A0ABP0U6Z2_9BRYO</name>
<keyword evidence="3" id="KW-0175">Coiled coil</keyword>
<dbReference type="InterPro" id="IPR019515">
    <property type="entry name" value="VPS54_N"/>
</dbReference>